<comment type="caution">
    <text evidence="2">The sequence shown here is derived from an EMBL/GenBank/DDBJ whole genome shotgun (WGS) entry which is preliminary data.</text>
</comment>
<keyword evidence="1" id="KW-0472">Membrane</keyword>
<protein>
    <submittedName>
        <fullName evidence="2">DUF2975 domain-containing protein</fullName>
    </submittedName>
</protein>
<evidence type="ECO:0000256" key="1">
    <source>
        <dbReference type="SAM" id="Phobius"/>
    </source>
</evidence>
<keyword evidence="1" id="KW-1133">Transmembrane helix</keyword>
<dbReference type="Proteomes" id="UP000488936">
    <property type="component" value="Unassembled WGS sequence"/>
</dbReference>
<name>A0A7K1GKN2_9FLAO</name>
<evidence type="ECO:0000313" key="2">
    <source>
        <dbReference type="EMBL" id="MTH28774.1"/>
    </source>
</evidence>
<keyword evidence="3" id="KW-1185">Reference proteome</keyword>
<feature type="transmembrane region" description="Helical" evidence="1">
    <location>
        <begin position="145"/>
        <end position="164"/>
    </location>
</feature>
<feature type="transmembrane region" description="Helical" evidence="1">
    <location>
        <begin position="12"/>
        <end position="29"/>
    </location>
</feature>
<organism evidence="2 3">
    <name type="scientific">Myroides pelagicus</name>
    <dbReference type="NCBI Taxonomy" id="270914"/>
    <lineage>
        <taxon>Bacteria</taxon>
        <taxon>Pseudomonadati</taxon>
        <taxon>Bacteroidota</taxon>
        <taxon>Flavobacteriia</taxon>
        <taxon>Flavobacteriales</taxon>
        <taxon>Flavobacteriaceae</taxon>
        <taxon>Myroides</taxon>
    </lineage>
</organism>
<dbReference type="Pfam" id="PF11188">
    <property type="entry name" value="DUF2975"/>
    <property type="match status" value="1"/>
</dbReference>
<gene>
    <name evidence="2" type="ORF">GJV77_02380</name>
</gene>
<dbReference type="EMBL" id="WMJY01000003">
    <property type="protein sequence ID" value="MTH28774.1"/>
    <property type="molecule type" value="Genomic_DNA"/>
</dbReference>
<dbReference type="InterPro" id="IPR021354">
    <property type="entry name" value="DUF2975"/>
</dbReference>
<reference evidence="2 3" key="1">
    <citation type="journal article" date="2006" name="Int. J. Syst. Evol. Microbiol.">
        <title>Myroides pelagicus sp. nov., isolated from seawater in Thailand.</title>
        <authorList>
            <person name="Yoon J."/>
            <person name="Maneerat S."/>
            <person name="Kawai F."/>
            <person name="Yokota A."/>
        </authorList>
    </citation>
    <scope>NUCLEOTIDE SEQUENCE [LARGE SCALE GENOMIC DNA]</scope>
    <source>
        <strain evidence="2 3">SM1T</strain>
    </source>
</reference>
<proteinExistence type="predicted"/>
<evidence type="ECO:0000313" key="3">
    <source>
        <dbReference type="Proteomes" id="UP000488936"/>
    </source>
</evidence>
<sequence>MKQNKPIKFRIFSIILVIIYAFTIISHFGDLIKGFKDGYNEFNENSLYNNTTFLKVERQIPTEELQTLESSNYTIALKNIENTSEVLVEFNTLSPFYNFVDNFLMFFGVVTLIAIIISVFVLLKFLQQMFFGHIASSAQIKRLRYITYPLLSFAVFNTSYILFFNHLHEELLQPFDLKLIKEDIDTSVFFIPIILLVILEVLKQHVKIKEEQELTI</sequence>
<dbReference type="AlphaFoldDB" id="A0A7K1GKN2"/>
<keyword evidence="1" id="KW-0812">Transmembrane</keyword>
<accession>A0A7K1GKN2</accession>
<feature type="transmembrane region" description="Helical" evidence="1">
    <location>
        <begin position="103"/>
        <end position="125"/>
    </location>
</feature>
<feature type="transmembrane region" description="Helical" evidence="1">
    <location>
        <begin position="184"/>
        <end position="202"/>
    </location>
</feature>
<dbReference type="RefSeq" id="WP_155034759.1">
    <property type="nucleotide sequence ID" value="NZ_JAYMMG010000010.1"/>
</dbReference>